<dbReference type="PRINTS" id="PR01415">
    <property type="entry name" value="ANKYRIN"/>
</dbReference>
<name>A0A6B2L0Y3_9EUKA</name>
<dbReference type="InterPro" id="IPR036770">
    <property type="entry name" value="Ankyrin_rpt-contain_sf"/>
</dbReference>
<evidence type="ECO:0000313" key="4">
    <source>
        <dbReference type="EMBL" id="NDV30636.1"/>
    </source>
</evidence>
<organism evidence="4">
    <name type="scientific">Arcella intermedia</name>
    <dbReference type="NCBI Taxonomy" id="1963864"/>
    <lineage>
        <taxon>Eukaryota</taxon>
        <taxon>Amoebozoa</taxon>
        <taxon>Tubulinea</taxon>
        <taxon>Elardia</taxon>
        <taxon>Arcellinida</taxon>
        <taxon>Sphaerothecina</taxon>
        <taxon>Arcellidae</taxon>
        <taxon>Arcella</taxon>
    </lineage>
</organism>
<dbReference type="PANTHER" id="PTHR24161:SF85">
    <property type="entry name" value="PALMITOYLTRANSFERASE HIP14"/>
    <property type="match status" value="1"/>
</dbReference>
<dbReference type="InterPro" id="IPR002110">
    <property type="entry name" value="Ankyrin_rpt"/>
</dbReference>
<dbReference type="PROSITE" id="PS50088">
    <property type="entry name" value="ANK_REPEAT"/>
    <property type="match status" value="5"/>
</dbReference>
<dbReference type="EMBL" id="GIBP01001667">
    <property type="protein sequence ID" value="NDV30636.1"/>
    <property type="molecule type" value="Transcribed_RNA"/>
</dbReference>
<dbReference type="Pfam" id="PF13637">
    <property type="entry name" value="Ank_4"/>
    <property type="match status" value="1"/>
</dbReference>
<feature type="repeat" description="ANK" evidence="3">
    <location>
        <begin position="226"/>
        <end position="258"/>
    </location>
</feature>
<dbReference type="Pfam" id="PF12796">
    <property type="entry name" value="Ank_2"/>
    <property type="match status" value="2"/>
</dbReference>
<evidence type="ECO:0000256" key="2">
    <source>
        <dbReference type="ARBA" id="ARBA00023043"/>
    </source>
</evidence>
<evidence type="ECO:0000256" key="3">
    <source>
        <dbReference type="PROSITE-ProRule" id="PRU00023"/>
    </source>
</evidence>
<proteinExistence type="predicted"/>
<keyword evidence="1" id="KW-0677">Repeat</keyword>
<sequence length="548" mass="61227">MAFAALLGRMRITKKLIKYGANPNVKTNLGYTILEHLARVFESTETQNQTQIRLSIIGFFVRKGVYMDLHSAAALGDLKTVRNLSKDPTLLNSLNELGGRSPLHMAIEYGRRDVVIVLLAAGADRNISGKMAIQFTPLQYACVHGKIQIVQLLTQHSTQLDCVDRKGRSLVTLAAENGHNELAKLLLDFGAPIQVKSIVLLEDLHRLKNFVQSIGGINKVLRSYGLGHTLLHIAVQEGSIVVVKWLLDNAADPMVLDDFKKTSIQLACSKGDTDIMNLLLISTKKIHEGKLPTPKDFEMYIREAMFAGHSDIIKLLVENGADITYRFNPTNTPHLHLAIRQESVPSPNYYSGPTNFNQLGISNILAWKEKFGTSNRNLGKLYSPRKQYSPAPILQDTNINHHNYVEIVKTLLKKGANPSQPDDHGNTPLHMAARVGSVPMMAAILSANITHIFNNEGRSVADVWQRDRSELDVLLKPLEQVFSFYSEKVPAFGGELSALDIPKSITTRIFAFLDRKTLHIIVPCVSHKWRILYQDFVLEKKRKKLGLI</sequence>
<evidence type="ECO:0000256" key="1">
    <source>
        <dbReference type="ARBA" id="ARBA00022737"/>
    </source>
</evidence>
<dbReference type="Pfam" id="PF00023">
    <property type="entry name" value="Ank"/>
    <property type="match status" value="1"/>
</dbReference>
<dbReference type="Gene3D" id="1.25.40.20">
    <property type="entry name" value="Ankyrin repeat-containing domain"/>
    <property type="match status" value="3"/>
</dbReference>
<dbReference type="PROSITE" id="PS50297">
    <property type="entry name" value="ANK_REP_REGION"/>
    <property type="match status" value="4"/>
</dbReference>
<feature type="repeat" description="ANK" evidence="3">
    <location>
        <begin position="133"/>
        <end position="165"/>
    </location>
</feature>
<feature type="repeat" description="ANK" evidence="3">
    <location>
        <begin position="98"/>
        <end position="130"/>
    </location>
</feature>
<dbReference type="SUPFAM" id="SSF48403">
    <property type="entry name" value="Ankyrin repeat"/>
    <property type="match status" value="2"/>
</dbReference>
<dbReference type="AlphaFoldDB" id="A0A6B2L0Y3"/>
<accession>A0A6B2L0Y3</accession>
<protein>
    <submittedName>
        <fullName evidence="4">Uncharacterized protein</fullName>
    </submittedName>
</protein>
<feature type="repeat" description="ANK" evidence="3">
    <location>
        <begin position="166"/>
        <end position="198"/>
    </location>
</feature>
<feature type="repeat" description="ANK" evidence="3">
    <location>
        <begin position="424"/>
        <end position="448"/>
    </location>
</feature>
<keyword evidence="2 3" id="KW-0040">ANK repeat</keyword>
<dbReference type="PANTHER" id="PTHR24161">
    <property type="entry name" value="ANK_REP_REGION DOMAIN-CONTAINING PROTEIN-RELATED"/>
    <property type="match status" value="1"/>
</dbReference>
<reference evidence="4" key="1">
    <citation type="journal article" date="2020" name="J. Eukaryot. Microbiol.">
        <title>De novo Sequencing, Assembly and Annotation of the Transcriptome for the Free-Living Testate Amoeba Arcella intermedia.</title>
        <authorList>
            <person name="Ribeiro G.M."/>
            <person name="Porfirio-Sousa A.L."/>
            <person name="Maurer-Alcala X.X."/>
            <person name="Katz L.A."/>
            <person name="Lahr D.J.G."/>
        </authorList>
    </citation>
    <scope>NUCLEOTIDE SEQUENCE</scope>
</reference>
<dbReference type="SMART" id="SM00248">
    <property type="entry name" value="ANK"/>
    <property type="match status" value="8"/>
</dbReference>